<proteinExistence type="predicted"/>
<protein>
    <submittedName>
        <fullName evidence="1">Uncharacterized protein</fullName>
    </submittedName>
</protein>
<evidence type="ECO:0000313" key="1">
    <source>
        <dbReference type="EMBL" id="MBX45210.1"/>
    </source>
</evidence>
<name>A0A2P2NS38_RHIMU</name>
<sequence>MVLSREIPHKQVSKEKLAINQLIMGL</sequence>
<dbReference type="EMBL" id="GGEC01064726">
    <property type="protein sequence ID" value="MBX45210.1"/>
    <property type="molecule type" value="Transcribed_RNA"/>
</dbReference>
<reference evidence="1" key="1">
    <citation type="submission" date="2018-02" db="EMBL/GenBank/DDBJ databases">
        <title>Rhizophora mucronata_Transcriptome.</title>
        <authorList>
            <person name="Meera S.P."/>
            <person name="Sreeshan A."/>
            <person name="Augustine A."/>
        </authorList>
    </citation>
    <scope>NUCLEOTIDE SEQUENCE</scope>
    <source>
        <tissue evidence="1">Leaf</tissue>
    </source>
</reference>
<organism evidence="1">
    <name type="scientific">Rhizophora mucronata</name>
    <name type="common">Asiatic mangrove</name>
    <dbReference type="NCBI Taxonomy" id="61149"/>
    <lineage>
        <taxon>Eukaryota</taxon>
        <taxon>Viridiplantae</taxon>
        <taxon>Streptophyta</taxon>
        <taxon>Embryophyta</taxon>
        <taxon>Tracheophyta</taxon>
        <taxon>Spermatophyta</taxon>
        <taxon>Magnoliopsida</taxon>
        <taxon>eudicotyledons</taxon>
        <taxon>Gunneridae</taxon>
        <taxon>Pentapetalae</taxon>
        <taxon>rosids</taxon>
        <taxon>fabids</taxon>
        <taxon>Malpighiales</taxon>
        <taxon>Rhizophoraceae</taxon>
        <taxon>Rhizophora</taxon>
    </lineage>
</organism>
<dbReference type="AlphaFoldDB" id="A0A2P2NS38"/>
<accession>A0A2P2NS38</accession>